<name>A0A6G7XBB0_9MICO</name>
<keyword evidence="4" id="KW-1185">Reference proteome</keyword>
<dbReference type="PANTHER" id="PTHR34580:SF3">
    <property type="entry name" value="PROTEIN PAFB"/>
    <property type="match status" value="1"/>
</dbReference>
<accession>A0A6G7XBB0</accession>
<dbReference type="PROSITE" id="PS52050">
    <property type="entry name" value="WYL"/>
    <property type="match status" value="1"/>
</dbReference>
<evidence type="ECO:0000259" key="1">
    <source>
        <dbReference type="Pfam" id="PF13280"/>
    </source>
</evidence>
<evidence type="ECO:0000313" key="3">
    <source>
        <dbReference type="EMBL" id="QIK61843.1"/>
    </source>
</evidence>
<dbReference type="AlphaFoldDB" id="A0A6G7XBB0"/>
<dbReference type="PANTHER" id="PTHR34580">
    <property type="match status" value="1"/>
</dbReference>
<dbReference type="EMBL" id="CP049863">
    <property type="protein sequence ID" value="QIK61843.1"/>
    <property type="molecule type" value="Genomic_DNA"/>
</dbReference>
<dbReference type="InterPro" id="IPR026881">
    <property type="entry name" value="WYL_dom"/>
</dbReference>
<gene>
    <name evidence="3" type="ORF">G7068_00415</name>
</gene>
<protein>
    <submittedName>
        <fullName evidence="3">WYL domain-containing protein</fullName>
    </submittedName>
</protein>
<dbReference type="RefSeq" id="WP_166287324.1">
    <property type="nucleotide sequence ID" value="NZ_CP049863.1"/>
</dbReference>
<organism evidence="3 4">
    <name type="scientific">Leucobacter viscericola</name>
    <dbReference type="NCBI Taxonomy" id="2714935"/>
    <lineage>
        <taxon>Bacteria</taxon>
        <taxon>Bacillati</taxon>
        <taxon>Actinomycetota</taxon>
        <taxon>Actinomycetes</taxon>
        <taxon>Micrococcales</taxon>
        <taxon>Microbacteriaceae</taxon>
        <taxon>Leucobacter</taxon>
    </lineage>
</organism>
<dbReference type="KEGG" id="lvi:G7068_00415"/>
<reference evidence="3 4" key="1">
    <citation type="submission" date="2020-03" db="EMBL/GenBank/DDBJ databases">
        <title>Leucobacter sp. nov., isolated from beetles.</title>
        <authorList>
            <person name="Hyun D.-W."/>
            <person name="Bae J.-W."/>
        </authorList>
    </citation>
    <scope>NUCLEOTIDE SEQUENCE [LARGE SCALE GENOMIC DNA]</scope>
    <source>
        <strain evidence="3 4">HDW9C</strain>
    </source>
</reference>
<dbReference type="Proteomes" id="UP000502677">
    <property type="component" value="Chromosome"/>
</dbReference>
<dbReference type="Pfam" id="PF19187">
    <property type="entry name" value="HTH_PafC"/>
    <property type="match status" value="1"/>
</dbReference>
<evidence type="ECO:0000259" key="2">
    <source>
        <dbReference type="Pfam" id="PF19187"/>
    </source>
</evidence>
<feature type="domain" description="WYL" evidence="1">
    <location>
        <begin position="157"/>
        <end position="218"/>
    </location>
</feature>
<dbReference type="Pfam" id="PF13280">
    <property type="entry name" value="WYL"/>
    <property type="match status" value="1"/>
</dbReference>
<feature type="domain" description="PafC HTH" evidence="2">
    <location>
        <begin position="9"/>
        <end position="130"/>
    </location>
</feature>
<dbReference type="InterPro" id="IPR028349">
    <property type="entry name" value="PafC-like"/>
</dbReference>
<dbReference type="InterPro" id="IPR036390">
    <property type="entry name" value="WH_DNA-bd_sf"/>
</dbReference>
<sequence length="324" mass="34990">MHKAVLSSDRVMLLLSLVPYLAEHGPTTVTELAAAFDVSPSLLRKLVTILGTAGVPGETLTYQDDDLFDINWDAFEHDDLVSLTKVVGVDDAPRFAPAETAALIAGLHALTGVLPGESAELARATAEKLGAALGDPERTAALTVTADREDARLPVAVSAIEEQRVLAFEYRDAAGHHTSRKVDPLELSQHGGSWYLRAWCHDRHAARTFRLGHMSELQLLEAVETTQGEDPHPPRDAVSHEDRHSFTLTASLPAQLLPSIQGFDPEVIQELPAQRVLVAVEAWHERAAIQLVQVAPGQIIVESPATACAAVRDWTARALAAYDA</sequence>
<dbReference type="SUPFAM" id="SSF46785">
    <property type="entry name" value="Winged helix' DNA-binding domain"/>
    <property type="match status" value="1"/>
</dbReference>
<dbReference type="PIRSF" id="PIRSF016838">
    <property type="entry name" value="PafC"/>
    <property type="match status" value="1"/>
</dbReference>
<proteinExistence type="predicted"/>
<dbReference type="InterPro" id="IPR043839">
    <property type="entry name" value="PafC_HTH"/>
</dbReference>
<dbReference type="InterPro" id="IPR051534">
    <property type="entry name" value="CBASS_pafABC_assoc_protein"/>
</dbReference>
<evidence type="ECO:0000313" key="4">
    <source>
        <dbReference type="Proteomes" id="UP000502677"/>
    </source>
</evidence>